<feature type="binding site" evidence="14">
    <location>
        <position position="478"/>
    </location>
    <ligand>
        <name>Mg(2+)</name>
        <dbReference type="ChEBI" id="CHEBI:18420"/>
    </ligand>
</feature>
<feature type="binding site" evidence="13">
    <location>
        <position position="478"/>
    </location>
    <ligand>
        <name>ATP</name>
        <dbReference type="ChEBI" id="CHEBI:30616"/>
    </ligand>
</feature>
<comment type="catalytic activity">
    <reaction evidence="11 15">
        <text>ATP + H2O + phospholipidSide 1 = ADP + phosphate + phospholipidSide 2.</text>
        <dbReference type="EC" id="7.6.2.1"/>
    </reaction>
</comment>
<dbReference type="Gene3D" id="2.70.150.10">
    <property type="entry name" value="Calcium-transporting ATPase, cytoplasmic transduction domain A"/>
    <property type="match status" value="1"/>
</dbReference>
<dbReference type="PANTHER" id="PTHR24092:SF150">
    <property type="entry name" value="PHOSPHOLIPID-TRANSPORTING ATPASE"/>
    <property type="match status" value="1"/>
</dbReference>
<evidence type="ECO:0000256" key="1">
    <source>
        <dbReference type="ARBA" id="ARBA00004141"/>
    </source>
</evidence>
<dbReference type="SFLD" id="SFLDF00027">
    <property type="entry name" value="p-type_atpase"/>
    <property type="match status" value="1"/>
</dbReference>
<feature type="binding site" evidence="13">
    <location>
        <position position="806"/>
    </location>
    <ligand>
        <name>ATP</name>
        <dbReference type="ChEBI" id="CHEBI:30616"/>
    </ligand>
</feature>
<dbReference type="Pfam" id="PF16212">
    <property type="entry name" value="PhoLip_ATPase_C"/>
    <property type="match status" value="1"/>
</dbReference>
<dbReference type="NCBIfam" id="TIGR01652">
    <property type="entry name" value="ATPase-Plipid"/>
    <property type="match status" value="1"/>
</dbReference>
<sequence>MVTRDPSGPQRLESVPESVEPSKGSSSTARNLVNPTHLVRRAKKGVRKAGKLLKKLPSRSSVNPLNLAATEASRNAQKQAETQQGGDGEGPTRFVHLGPSAVNENFQDNVIKTAKYNVATFLPIFLFEVFSRAAYLYFLLQACLSWWSIVSPFGGFGSTAAIVFVLLVAAIKALWEDSKRHIEDRKTNASVAHVVEPSGAVRDVSWREVHVGQILEVRDDELFPADLLFLHTSLPESLCFIKTTNLDGETNLKTRNPLALKEDGPRTPDAVVSIEGTLQCEEPNNNLHRFTGRWRSSTGKQIPVTMEEILLRGCTLKNTGSIRGMVVYTGEDSRIQRNAAKTANKVGSFDHFLNFQIAFIILMQIAMCIFCAVGSYIWREDYGKKRYFLALNTFVQGNYQNGAAYTFILLITFWILFSYLVPISLFVTMEIVKFWQGFVYINLDKEMQDPQTKEFSRARNTNLNEDLGKIDYVFSDKTGTLTSNEMQLREIAIKGVKFGNAEFRLEEHRELGDRDALQAFDPKLLHATDLLKREGWLTALMRGIGSNDPILACSTSTPPLSELETFGIEENDLPSASEGGPEPALQQIILGHHVIDFWMAICINNKLIVECEDEGSPTFQGASPDEVALVEGATALGFEMRKRPSPDTALLSFANMQAEVEVLNVLEFTSDRGRMSTIARGHDGTIRLFSKGSDAKMLALLSPDTPKDLLEATHKNLHLFATQGLRTLVVGTRTLEQEWWEEWDGRYQKASGMLDGREEAMAELELEVEKDLVLVGCTAIEDKLQDGVPAAIHTLLAAGIKVWVITGDKQETAINIAISCKLIRYPDSLLICNASTPEEAHARLRELDDLLESKFAPVTKKVNAHPDAASAVHPGELVIDGGTLQHILGTEAEQLLASVGARCGSVVICRSSPAQKAAIVHMMNEHDMRQAEGGSKGLIRWYKRQMRKQAGRMLAIGDGANDVAMIQAADIGVGIMGKEGRQATNNSDYAIGQFRFLTRLLLVHGTLSTYRLARLIKYSFYKNIAFGFVLFFYQFYCGYSGQALVDDISAAAYNVVFTSLPILFFSILDRPVMRLDTLVRFPQSYNEKGSLTTLTFWRNGVLLAIVDAAICFFFPYYATNYKAIDPITDVYAVGKVVFIALLGTVTLEVVLVARYWTWLFGIFCVLSYVLVYPFEVLFPLVEMLFTIYDSAQYGIAVNVFRSATFWFVILLANAVTFGHRFMERAGVWLFRPNDDMIMLELESLELGKPDYGWQTEDRLSQLSSMNHRGAGPMHSNGSGAMGNGNGMDGLSNGGSGNGLE</sequence>
<evidence type="ECO:0000256" key="15">
    <source>
        <dbReference type="RuleBase" id="RU362033"/>
    </source>
</evidence>
<dbReference type="Proteomes" id="UP001465755">
    <property type="component" value="Unassembled WGS sequence"/>
</dbReference>
<feature type="compositionally biased region" description="Polar residues" evidence="16">
    <location>
        <begin position="72"/>
        <end position="84"/>
    </location>
</feature>
<dbReference type="Gene3D" id="3.40.50.1000">
    <property type="entry name" value="HAD superfamily/HAD-like"/>
    <property type="match status" value="1"/>
</dbReference>
<feature type="active site" description="4-aspartylphosphate intermediate" evidence="12">
    <location>
        <position position="476"/>
    </location>
</feature>
<organism evidence="19 20">
    <name type="scientific">Symbiochloris irregularis</name>
    <dbReference type="NCBI Taxonomy" id="706552"/>
    <lineage>
        <taxon>Eukaryota</taxon>
        <taxon>Viridiplantae</taxon>
        <taxon>Chlorophyta</taxon>
        <taxon>core chlorophytes</taxon>
        <taxon>Trebouxiophyceae</taxon>
        <taxon>Trebouxiales</taxon>
        <taxon>Trebouxiaceae</taxon>
        <taxon>Symbiochloris</taxon>
    </lineage>
</organism>
<evidence type="ECO:0000256" key="7">
    <source>
        <dbReference type="ARBA" id="ARBA00022842"/>
    </source>
</evidence>
<feature type="transmembrane region" description="Helical" evidence="15">
    <location>
        <begin position="1193"/>
        <end position="1215"/>
    </location>
</feature>
<evidence type="ECO:0000256" key="5">
    <source>
        <dbReference type="ARBA" id="ARBA00022741"/>
    </source>
</evidence>
<feature type="domain" description="P-type ATPase C-terminal" evidence="18">
    <location>
        <begin position="985"/>
        <end position="1227"/>
    </location>
</feature>
<dbReference type="Gene3D" id="3.40.1110.10">
    <property type="entry name" value="Calcium-transporting ATPase, cytoplasmic domain N"/>
    <property type="match status" value="1"/>
</dbReference>
<feature type="region of interest" description="Disordered" evidence="16">
    <location>
        <begin position="1"/>
        <end position="47"/>
    </location>
</feature>
<keyword evidence="8 15" id="KW-1278">Translocase</keyword>
<keyword evidence="20" id="KW-1185">Reference proteome</keyword>
<dbReference type="SUPFAM" id="SSF81660">
    <property type="entry name" value="Metal cation-transporting ATPase, ATP-binding domain N"/>
    <property type="match status" value="1"/>
</dbReference>
<feature type="binding site" evidence="13">
    <location>
        <position position="962"/>
    </location>
    <ligand>
        <name>ATP</name>
        <dbReference type="ChEBI" id="CHEBI:30616"/>
    </ligand>
</feature>
<feature type="compositionally biased region" description="Gly residues" evidence="16">
    <location>
        <begin position="1279"/>
        <end position="1300"/>
    </location>
</feature>
<feature type="transmembrane region" description="Helical" evidence="15">
    <location>
        <begin position="1158"/>
        <end position="1181"/>
    </location>
</feature>
<evidence type="ECO:0000256" key="6">
    <source>
        <dbReference type="ARBA" id="ARBA00022840"/>
    </source>
</evidence>
<dbReference type="InterPro" id="IPR001757">
    <property type="entry name" value="P_typ_ATPase"/>
</dbReference>
<dbReference type="EMBL" id="JALJOQ010000070">
    <property type="protein sequence ID" value="KAK9802640.1"/>
    <property type="molecule type" value="Genomic_DNA"/>
</dbReference>
<dbReference type="InterPro" id="IPR023214">
    <property type="entry name" value="HAD_sf"/>
</dbReference>
<feature type="binding site" evidence="14">
    <location>
        <position position="476"/>
    </location>
    <ligand>
        <name>Mg(2+)</name>
        <dbReference type="ChEBI" id="CHEBI:18420"/>
    </ligand>
</feature>
<evidence type="ECO:0000256" key="14">
    <source>
        <dbReference type="PIRSR" id="PIRSR606539-3"/>
    </source>
</evidence>
<feature type="region of interest" description="Disordered" evidence="16">
    <location>
        <begin position="1273"/>
        <end position="1300"/>
    </location>
</feature>
<dbReference type="InterPro" id="IPR008250">
    <property type="entry name" value="ATPase_P-typ_transduc_dom_A_sf"/>
</dbReference>
<feature type="binding site" evidence="13">
    <location>
        <position position="807"/>
    </location>
    <ligand>
        <name>ATP</name>
        <dbReference type="ChEBI" id="CHEBI:30616"/>
    </ligand>
</feature>
<comment type="cofactor">
    <cofactor evidence="14">
        <name>Mg(2+)</name>
        <dbReference type="ChEBI" id="CHEBI:18420"/>
    </cofactor>
</comment>
<name>A0AAW1P292_9CHLO</name>
<feature type="transmembrane region" description="Helical" evidence="15">
    <location>
        <begin position="1130"/>
        <end position="1151"/>
    </location>
</feature>
<feature type="binding site" evidence="13">
    <location>
        <position position="808"/>
    </location>
    <ligand>
        <name>ATP</name>
        <dbReference type="ChEBI" id="CHEBI:30616"/>
    </ligand>
</feature>
<dbReference type="PROSITE" id="PS00154">
    <property type="entry name" value="ATPASE_E1_E2"/>
    <property type="match status" value="1"/>
</dbReference>
<feature type="transmembrane region" description="Helical" evidence="15">
    <location>
        <begin position="1048"/>
        <end position="1068"/>
    </location>
</feature>
<evidence type="ECO:0000256" key="3">
    <source>
        <dbReference type="ARBA" id="ARBA00022692"/>
    </source>
</evidence>
<evidence type="ECO:0000256" key="9">
    <source>
        <dbReference type="ARBA" id="ARBA00022989"/>
    </source>
</evidence>
<evidence type="ECO:0000256" key="4">
    <source>
        <dbReference type="ARBA" id="ARBA00022723"/>
    </source>
</evidence>
<dbReference type="GO" id="GO:0005886">
    <property type="term" value="C:plasma membrane"/>
    <property type="evidence" value="ECO:0007669"/>
    <property type="project" value="TreeGrafter"/>
</dbReference>
<evidence type="ECO:0000313" key="19">
    <source>
        <dbReference type="EMBL" id="KAK9802640.1"/>
    </source>
</evidence>
<dbReference type="InterPro" id="IPR023298">
    <property type="entry name" value="ATPase_P-typ_TM_dom_sf"/>
</dbReference>
<dbReference type="GO" id="GO:0000287">
    <property type="term" value="F:magnesium ion binding"/>
    <property type="evidence" value="ECO:0007669"/>
    <property type="project" value="UniProtKB-UniRule"/>
</dbReference>
<feature type="region of interest" description="Disordered" evidence="16">
    <location>
        <begin position="71"/>
        <end position="94"/>
    </location>
</feature>
<evidence type="ECO:0000313" key="20">
    <source>
        <dbReference type="Proteomes" id="UP001465755"/>
    </source>
</evidence>
<feature type="domain" description="P-type ATPase N-terminal" evidence="17">
    <location>
        <begin position="102"/>
        <end position="156"/>
    </location>
</feature>
<feature type="binding site" evidence="13">
    <location>
        <position position="726"/>
    </location>
    <ligand>
        <name>ATP</name>
        <dbReference type="ChEBI" id="CHEBI:30616"/>
    </ligand>
</feature>
<evidence type="ECO:0000256" key="12">
    <source>
        <dbReference type="PIRSR" id="PIRSR606539-1"/>
    </source>
</evidence>
<keyword evidence="5 13" id="KW-0547">Nucleotide-binding</keyword>
<dbReference type="PANTHER" id="PTHR24092">
    <property type="entry name" value="PROBABLE PHOSPHOLIPID-TRANSPORTING ATPASE"/>
    <property type="match status" value="1"/>
</dbReference>
<dbReference type="EC" id="7.6.2.1" evidence="15"/>
<feature type="transmembrane region" description="Helical" evidence="15">
    <location>
        <begin position="1020"/>
        <end position="1036"/>
    </location>
</feature>
<dbReference type="InterPro" id="IPR032631">
    <property type="entry name" value="P-type_ATPase_N"/>
</dbReference>
<feature type="binding site" evidence="13">
    <location>
        <position position="477"/>
    </location>
    <ligand>
        <name>ATP</name>
        <dbReference type="ChEBI" id="CHEBI:30616"/>
    </ligand>
</feature>
<keyword evidence="7 14" id="KW-0460">Magnesium</keyword>
<dbReference type="GO" id="GO:0140326">
    <property type="term" value="F:ATPase-coupled intramembrane lipid transporter activity"/>
    <property type="evidence" value="ECO:0007669"/>
    <property type="project" value="UniProtKB-EC"/>
</dbReference>
<protein>
    <recommendedName>
        <fullName evidence="15">Phospholipid-transporting ATPase</fullName>
        <ecNumber evidence="15">7.6.2.1</ecNumber>
    </recommendedName>
</protein>
<keyword evidence="9 15" id="KW-1133">Transmembrane helix</keyword>
<evidence type="ECO:0000256" key="10">
    <source>
        <dbReference type="ARBA" id="ARBA00023136"/>
    </source>
</evidence>
<evidence type="ECO:0000256" key="2">
    <source>
        <dbReference type="ARBA" id="ARBA00008109"/>
    </source>
</evidence>
<keyword evidence="3 15" id="KW-0812">Transmembrane</keyword>
<feature type="binding site" evidence="13">
    <location>
        <position position="916"/>
    </location>
    <ligand>
        <name>ATP</name>
        <dbReference type="ChEBI" id="CHEBI:30616"/>
    </ligand>
</feature>
<dbReference type="SUPFAM" id="SSF56784">
    <property type="entry name" value="HAD-like"/>
    <property type="match status" value="1"/>
</dbReference>
<feature type="binding site" evidence="14">
    <location>
        <position position="962"/>
    </location>
    <ligand>
        <name>Mg(2+)</name>
        <dbReference type="ChEBI" id="CHEBI:18420"/>
    </ligand>
</feature>
<dbReference type="InterPro" id="IPR044492">
    <property type="entry name" value="P_typ_ATPase_HD_dom"/>
</dbReference>
<dbReference type="SFLD" id="SFLDS00003">
    <property type="entry name" value="Haloacid_Dehalogenase"/>
    <property type="match status" value="1"/>
</dbReference>
<dbReference type="NCBIfam" id="TIGR01494">
    <property type="entry name" value="ATPase_P-type"/>
    <property type="match status" value="1"/>
</dbReference>
<dbReference type="GO" id="GO:0005524">
    <property type="term" value="F:ATP binding"/>
    <property type="evidence" value="ECO:0007669"/>
    <property type="project" value="UniProtKB-UniRule"/>
</dbReference>
<comment type="subcellular location">
    <subcellularLocation>
        <location evidence="1 15">Membrane</location>
        <topology evidence="1 15">Multi-pass membrane protein</topology>
    </subcellularLocation>
</comment>
<feature type="transmembrane region" description="Helical" evidence="15">
    <location>
        <begin position="403"/>
        <end position="427"/>
    </location>
</feature>
<comment type="similarity">
    <text evidence="2 15">Belongs to the cation transport ATPase (P-type) (TC 3.A.3) family. Type IV subfamily.</text>
</comment>
<dbReference type="InterPro" id="IPR036412">
    <property type="entry name" value="HAD-like_sf"/>
</dbReference>
<dbReference type="InterPro" id="IPR032630">
    <property type="entry name" value="P_typ_ATPase_c"/>
</dbReference>
<feature type="transmembrane region" description="Helical" evidence="15">
    <location>
        <begin position="153"/>
        <end position="175"/>
    </location>
</feature>
<dbReference type="SFLD" id="SFLDG00002">
    <property type="entry name" value="C1.7:_P-type_atpase_like"/>
    <property type="match status" value="1"/>
</dbReference>
<proteinExistence type="inferred from homology"/>
<feature type="binding site" evidence="13">
    <location>
        <position position="626"/>
    </location>
    <ligand>
        <name>ATP</name>
        <dbReference type="ChEBI" id="CHEBI:30616"/>
    </ligand>
</feature>
<dbReference type="SUPFAM" id="SSF81665">
    <property type="entry name" value="Calcium ATPase, transmembrane domain M"/>
    <property type="match status" value="1"/>
</dbReference>
<feature type="binding site" evidence="13">
    <location>
        <position position="668"/>
    </location>
    <ligand>
        <name>ATP</name>
        <dbReference type="ChEBI" id="CHEBI:30616"/>
    </ligand>
</feature>
<keyword evidence="6 13" id="KW-0067">ATP-binding</keyword>
<dbReference type="InterPro" id="IPR006539">
    <property type="entry name" value="P-type_ATPase_IV"/>
</dbReference>
<feature type="binding site" evidence="13">
    <location>
        <position position="476"/>
    </location>
    <ligand>
        <name>ATP</name>
        <dbReference type="ChEBI" id="CHEBI:30616"/>
    </ligand>
</feature>
<dbReference type="Pfam" id="PF13246">
    <property type="entry name" value="Cation_ATPase"/>
    <property type="match status" value="1"/>
</dbReference>
<dbReference type="SUPFAM" id="SSF81653">
    <property type="entry name" value="Calcium ATPase, transduction domain A"/>
    <property type="match status" value="1"/>
</dbReference>
<dbReference type="InterPro" id="IPR018303">
    <property type="entry name" value="ATPase_P-typ_P_site"/>
</dbReference>
<dbReference type="InterPro" id="IPR023299">
    <property type="entry name" value="ATPase_P-typ_cyto_dom_N"/>
</dbReference>
<feature type="transmembrane region" description="Helical" evidence="15">
    <location>
        <begin position="121"/>
        <end position="147"/>
    </location>
</feature>
<evidence type="ECO:0000256" key="11">
    <source>
        <dbReference type="ARBA" id="ARBA00034036"/>
    </source>
</evidence>
<evidence type="ECO:0000256" key="16">
    <source>
        <dbReference type="SAM" id="MobiDB-lite"/>
    </source>
</evidence>
<feature type="binding site" evidence="13">
    <location>
        <position position="910"/>
    </location>
    <ligand>
        <name>ATP</name>
        <dbReference type="ChEBI" id="CHEBI:30616"/>
    </ligand>
</feature>
<feature type="binding site" evidence="14">
    <location>
        <position position="958"/>
    </location>
    <ligand>
        <name>Mg(2+)</name>
        <dbReference type="ChEBI" id="CHEBI:18420"/>
    </ligand>
</feature>
<dbReference type="GO" id="GO:0045332">
    <property type="term" value="P:phospholipid translocation"/>
    <property type="evidence" value="ECO:0007669"/>
    <property type="project" value="TreeGrafter"/>
</dbReference>
<feature type="transmembrane region" description="Helical" evidence="15">
    <location>
        <begin position="357"/>
        <end position="378"/>
    </location>
</feature>
<reference evidence="19 20" key="1">
    <citation type="journal article" date="2024" name="Nat. Commun.">
        <title>Phylogenomics reveals the evolutionary origins of lichenization in chlorophyte algae.</title>
        <authorList>
            <person name="Puginier C."/>
            <person name="Libourel C."/>
            <person name="Otte J."/>
            <person name="Skaloud P."/>
            <person name="Haon M."/>
            <person name="Grisel S."/>
            <person name="Petersen M."/>
            <person name="Berrin J.G."/>
            <person name="Delaux P.M."/>
            <person name="Dal Grande F."/>
            <person name="Keller J."/>
        </authorList>
    </citation>
    <scope>NUCLEOTIDE SEQUENCE [LARGE SCALE GENOMIC DNA]</scope>
    <source>
        <strain evidence="19 20">SAG 2036</strain>
    </source>
</reference>
<feature type="transmembrane region" description="Helical" evidence="15">
    <location>
        <begin position="1096"/>
        <end position="1118"/>
    </location>
</feature>
<keyword evidence="4 14" id="KW-0479">Metal-binding</keyword>
<accession>A0AAW1P292</accession>
<comment type="caution">
    <text evidence="19">The sequence shown here is derived from an EMBL/GenBank/DDBJ whole genome shotgun (WGS) entry which is preliminary data.</text>
</comment>
<keyword evidence="10 15" id="KW-0472">Membrane</keyword>
<feature type="compositionally biased region" description="Polar residues" evidence="16">
    <location>
        <begin position="23"/>
        <end position="34"/>
    </location>
</feature>
<evidence type="ECO:0000259" key="17">
    <source>
        <dbReference type="Pfam" id="PF16209"/>
    </source>
</evidence>
<dbReference type="Pfam" id="PF16209">
    <property type="entry name" value="PhoLip_ATPase_N"/>
    <property type="match status" value="1"/>
</dbReference>
<dbReference type="PRINTS" id="PR00119">
    <property type="entry name" value="CATATPASE"/>
</dbReference>
<evidence type="ECO:0000256" key="8">
    <source>
        <dbReference type="ARBA" id="ARBA00022967"/>
    </source>
</evidence>
<feature type="binding site" evidence="13">
    <location>
        <position position="691"/>
    </location>
    <ligand>
        <name>ATP</name>
        <dbReference type="ChEBI" id="CHEBI:30616"/>
    </ligand>
</feature>
<evidence type="ECO:0000259" key="18">
    <source>
        <dbReference type="Pfam" id="PF16212"/>
    </source>
</evidence>
<dbReference type="GO" id="GO:0016887">
    <property type="term" value="F:ATP hydrolysis activity"/>
    <property type="evidence" value="ECO:0007669"/>
    <property type="project" value="InterPro"/>
</dbReference>
<feature type="compositionally biased region" description="Basic residues" evidence="16">
    <location>
        <begin position="38"/>
        <end position="47"/>
    </location>
</feature>
<evidence type="ECO:0000256" key="13">
    <source>
        <dbReference type="PIRSR" id="PIRSR606539-2"/>
    </source>
</evidence>
<gene>
    <name evidence="19" type="ORF">WJX73_009500</name>
</gene>
<feature type="binding site" evidence="13">
    <location>
        <position position="961"/>
    </location>
    <ligand>
        <name>ATP</name>
        <dbReference type="ChEBI" id="CHEBI:30616"/>
    </ligand>
</feature>